<organism evidence="4">
    <name type="scientific">Alkalihalophilus sp. As8PL</name>
    <dbReference type="NCBI Taxonomy" id="3237103"/>
    <lineage>
        <taxon>Bacteria</taxon>
        <taxon>Bacillati</taxon>
        <taxon>Bacillota</taxon>
        <taxon>Bacilli</taxon>
        <taxon>Bacillales</taxon>
        <taxon>Bacillaceae</taxon>
        <taxon>Alkalihalophilus</taxon>
    </lineage>
</organism>
<dbReference type="Pfam" id="PF09922">
    <property type="entry name" value="LiaF-like_C"/>
    <property type="match status" value="1"/>
</dbReference>
<feature type="transmembrane region" description="Helical" evidence="1">
    <location>
        <begin position="72"/>
        <end position="89"/>
    </location>
</feature>
<name>A0AB39BXC2_9BACI</name>
<accession>A0AB39BXC2</accession>
<keyword evidence="1" id="KW-1133">Transmembrane helix</keyword>
<dbReference type="InterPro" id="IPR016975">
    <property type="entry name" value="Cell_wall_LiaF"/>
</dbReference>
<feature type="transmembrane region" description="Helical" evidence="1">
    <location>
        <begin position="6"/>
        <end position="38"/>
    </location>
</feature>
<evidence type="ECO:0000259" key="3">
    <source>
        <dbReference type="Pfam" id="PF22570"/>
    </source>
</evidence>
<dbReference type="InterPro" id="IPR024425">
    <property type="entry name" value="LiaF-like_C"/>
</dbReference>
<keyword evidence="1" id="KW-0812">Transmembrane</keyword>
<feature type="domain" description="LiaF transmembrane" evidence="3">
    <location>
        <begin position="6"/>
        <end position="95"/>
    </location>
</feature>
<dbReference type="RefSeq" id="WP_368505506.1">
    <property type="nucleotide sequence ID" value="NZ_CP162551.1"/>
</dbReference>
<keyword evidence="1" id="KW-0472">Membrane</keyword>
<proteinExistence type="predicted"/>
<dbReference type="PIRSF" id="PIRSF031509">
    <property type="entry name" value="Cell_wall_LiaF/YvqF"/>
    <property type="match status" value="1"/>
</dbReference>
<dbReference type="InterPro" id="IPR054331">
    <property type="entry name" value="LiaF_TM"/>
</dbReference>
<dbReference type="NCBIfam" id="NF040535">
    <property type="entry name" value="LiaF_C_term"/>
    <property type="match status" value="1"/>
</dbReference>
<evidence type="ECO:0000256" key="1">
    <source>
        <dbReference type="SAM" id="Phobius"/>
    </source>
</evidence>
<feature type="transmembrane region" description="Helical" evidence="1">
    <location>
        <begin position="50"/>
        <end position="66"/>
    </location>
</feature>
<gene>
    <name evidence="4" type="primary">liaF</name>
    <name evidence="4" type="ORF">AB3N04_07680</name>
</gene>
<reference evidence="4" key="1">
    <citation type="submission" date="2024-07" db="EMBL/GenBank/DDBJ databases">
        <title>Identification and characteristics of an arsenic-resistant bacterial isolate, which belongs to a novel species.</title>
        <authorList>
            <person name="Juszczyk A."/>
            <person name="Kowalczyk A."/>
            <person name="Was K."/>
            <person name="Kosowicz W."/>
            <person name="Budzyn A."/>
            <person name="Latowski D."/>
        </authorList>
    </citation>
    <scope>NUCLEOTIDE SEQUENCE</scope>
    <source>
        <strain evidence="4">As8PL</strain>
    </source>
</reference>
<protein>
    <submittedName>
        <fullName evidence="4">Cell wall-active antibiotics response protein LiaF</fullName>
    </submittedName>
</protein>
<sequence>MSKHKLIGIIIVIIGIWMLLNVLRFATGGLVAPLIFFFLGYYFYQNKRKVIAAVFFIISGSILLDQLFQVNFVGLLLAILCFYYGWKLVRGSKKRSIKEREKRLAALKGEEKLRYATTKEENDIEELFNTTVPLVDLSSSHGGDDIGYEPIIRKNFLGDIHYMDKQFELRDVTIWSGLGTVKMDLSKAIIPEGESIIVIQGVIGEINVYVPDDLAVAVQASSLAGEMTIFHEKHSGINQQINHAPMSYKQSKRRVKLVLSMVLGEVTVRKI</sequence>
<dbReference type="AlphaFoldDB" id="A0AB39BXC2"/>
<feature type="domain" description="Cell wall-active antibiotics response LiaF-like C-terminal" evidence="2">
    <location>
        <begin position="156"/>
        <end position="268"/>
    </location>
</feature>
<dbReference type="InterPro" id="IPR047793">
    <property type="entry name" value="LiaF_C"/>
</dbReference>
<dbReference type="Pfam" id="PF22570">
    <property type="entry name" value="LiaF-TM"/>
    <property type="match status" value="1"/>
</dbReference>
<evidence type="ECO:0000313" key="4">
    <source>
        <dbReference type="EMBL" id="XDI38190.1"/>
    </source>
</evidence>
<evidence type="ECO:0000259" key="2">
    <source>
        <dbReference type="Pfam" id="PF09922"/>
    </source>
</evidence>
<dbReference type="EMBL" id="CP162551">
    <property type="protein sequence ID" value="XDI38190.1"/>
    <property type="molecule type" value="Genomic_DNA"/>
</dbReference>
<dbReference type="GO" id="GO:0016020">
    <property type="term" value="C:membrane"/>
    <property type="evidence" value="ECO:0007669"/>
    <property type="project" value="InterPro"/>
</dbReference>